<sequence>MELAPKIAFPRFIVLEANDKLNYLSYIRGGDTDGYLRFFEDRIQSPFAKFEVEFSTNDLVHIRSCQNNKYWERPSNPHYITATADNKEEDQSKESCTLFRILFVNAADQNRVRIQHVQSGCYLCLWYSNNPALYRCVLAKYTVFDHQDADIFTVIDWSSLLFLPRYLAFKGDNNQFLCVRYVNNGSNPFLQFTTGDIGDPTVPFEVFPTNDGNIRFKQISNQNYWRRSPDWIWADSNDTSTNNRDTLFRAVKVDDQTIGLINLGNNHFCKRLTAENNRDCLNAQLTTLTKEAHLKVEEAVLTREIYGVKYDLDKSRVYDETILSLDERTSVNETQQSSTLDVPLSYEDTRTSSWNTDLSLMLGLASTMEFKIPLIYDGKIELSGQFESSIEWGNVTTVTALVETVHKVTVPPMTEAAVTAMGTYGKCDVPFTFLQRDTLFDGRTVLSEVQGGVFTGANYYSVNFVTRNKKLEQEQ</sequence>
<dbReference type="Gene3D" id="2.170.15.10">
    <property type="entry name" value="Proaerolysin, chain A, domain 3"/>
    <property type="match status" value="1"/>
</dbReference>
<evidence type="ECO:0000313" key="3">
    <source>
        <dbReference type="Proteomes" id="UP000436088"/>
    </source>
</evidence>
<name>A0A6A3B7L0_HIBSY</name>
<dbReference type="EMBL" id="VEPZ02000898">
    <property type="protein sequence ID" value="KAE8712293.1"/>
    <property type="molecule type" value="Genomic_DNA"/>
</dbReference>
<proteinExistence type="predicted"/>
<evidence type="ECO:0000313" key="2">
    <source>
        <dbReference type="EMBL" id="KAE8712293.1"/>
    </source>
</evidence>
<comment type="caution">
    <text evidence="2">The sequence shown here is derived from an EMBL/GenBank/DDBJ whole genome shotgun (WGS) entry which is preliminary data.</text>
</comment>
<protein>
    <recommendedName>
        <fullName evidence="1">Agglutinin domain-containing protein</fullName>
    </recommendedName>
</protein>
<keyword evidence="3" id="KW-1185">Reference proteome</keyword>
<dbReference type="Pfam" id="PF07468">
    <property type="entry name" value="Agglutinin"/>
    <property type="match status" value="2"/>
</dbReference>
<gene>
    <name evidence="2" type="ORF">F3Y22_tig00110258pilonHSYRG00104</name>
</gene>
<dbReference type="PANTHER" id="PTHR39244">
    <property type="entry name" value="NATTERIN-4"/>
    <property type="match status" value="1"/>
</dbReference>
<dbReference type="SUPFAM" id="SSF50382">
    <property type="entry name" value="Agglutinin"/>
    <property type="match status" value="2"/>
</dbReference>
<dbReference type="PANTHER" id="PTHR39244:SF5">
    <property type="entry name" value="NATTERIN-3-LIKE"/>
    <property type="match status" value="1"/>
</dbReference>
<dbReference type="InterPro" id="IPR008998">
    <property type="entry name" value="Agglutinin"/>
</dbReference>
<dbReference type="InterPro" id="IPR004991">
    <property type="entry name" value="Aerolysin-like"/>
</dbReference>
<dbReference type="SUPFAM" id="SSF56973">
    <property type="entry name" value="Aerolisin/ETX pore-forming domain"/>
    <property type="match status" value="1"/>
</dbReference>
<dbReference type="AlphaFoldDB" id="A0A6A3B7L0"/>
<dbReference type="InterPro" id="IPR036242">
    <property type="entry name" value="Agglutinin_dom_sf"/>
</dbReference>
<evidence type="ECO:0000259" key="1">
    <source>
        <dbReference type="SMART" id="SM00791"/>
    </source>
</evidence>
<dbReference type="CDD" id="cd20216">
    <property type="entry name" value="PFM_HFR-2-like"/>
    <property type="match status" value="1"/>
</dbReference>
<dbReference type="InterPro" id="IPR053237">
    <property type="entry name" value="Natterin_C"/>
</dbReference>
<feature type="domain" description="Agglutinin" evidence="1">
    <location>
        <begin position="7"/>
        <end position="156"/>
    </location>
</feature>
<reference evidence="2" key="1">
    <citation type="submission" date="2019-09" db="EMBL/GenBank/DDBJ databases">
        <title>Draft genome information of white flower Hibiscus syriacus.</title>
        <authorList>
            <person name="Kim Y.-M."/>
        </authorList>
    </citation>
    <scope>NUCLEOTIDE SEQUENCE [LARGE SCALE GENOMIC DNA]</scope>
    <source>
        <strain evidence="2">YM2019G1</strain>
    </source>
</reference>
<organism evidence="2 3">
    <name type="scientific">Hibiscus syriacus</name>
    <name type="common">Rose of Sharon</name>
    <dbReference type="NCBI Taxonomy" id="106335"/>
    <lineage>
        <taxon>Eukaryota</taxon>
        <taxon>Viridiplantae</taxon>
        <taxon>Streptophyta</taxon>
        <taxon>Embryophyta</taxon>
        <taxon>Tracheophyta</taxon>
        <taxon>Spermatophyta</taxon>
        <taxon>Magnoliopsida</taxon>
        <taxon>eudicotyledons</taxon>
        <taxon>Gunneridae</taxon>
        <taxon>Pentapetalae</taxon>
        <taxon>rosids</taxon>
        <taxon>malvids</taxon>
        <taxon>Malvales</taxon>
        <taxon>Malvaceae</taxon>
        <taxon>Malvoideae</taxon>
        <taxon>Hibiscus</taxon>
    </lineage>
</organism>
<dbReference type="Proteomes" id="UP000436088">
    <property type="component" value="Unassembled WGS sequence"/>
</dbReference>
<accession>A0A6A3B7L0</accession>
<dbReference type="SMART" id="SM00791">
    <property type="entry name" value="Agglutinin"/>
    <property type="match status" value="2"/>
</dbReference>
<feature type="domain" description="Agglutinin" evidence="1">
    <location>
        <begin position="161"/>
        <end position="298"/>
    </location>
</feature>
<dbReference type="Pfam" id="PF03318">
    <property type="entry name" value="ETX_MTX2"/>
    <property type="match status" value="1"/>
</dbReference>
<dbReference type="CDD" id="cd00257">
    <property type="entry name" value="beta-trefoil_FSCN-like"/>
    <property type="match status" value="1"/>
</dbReference>
<dbReference type="Gene3D" id="2.80.10.50">
    <property type="match status" value="2"/>
</dbReference>